<dbReference type="SUPFAM" id="SSF53448">
    <property type="entry name" value="Nucleotide-diphospho-sugar transferases"/>
    <property type="match status" value="1"/>
</dbReference>
<dbReference type="Pfam" id="PF00535">
    <property type="entry name" value="Glycos_transf_2"/>
    <property type="match status" value="1"/>
</dbReference>
<reference evidence="2 3" key="1">
    <citation type="submission" date="2019-02" db="EMBL/GenBank/DDBJ databases">
        <title>Current taxonomic status of genus Agrobacterium and description of Agrobacterium cavarae sp. nov. isolated from maize roots.</title>
        <authorList>
            <person name="Flores-Felix J.D."/>
            <person name="Menendez E."/>
            <person name="Ramirez-Bahena M.H."/>
            <person name="Garcia-Fraile P."/>
            <person name="Velazquez E."/>
        </authorList>
    </citation>
    <scope>NUCLEOTIDE SEQUENCE [LARGE SCALE GENOMIC DNA]</scope>
    <source>
        <strain evidence="2 3">RZME10</strain>
    </source>
</reference>
<dbReference type="Gene3D" id="3.90.550.10">
    <property type="entry name" value="Spore Coat Polysaccharide Biosynthesis Protein SpsA, Chain A"/>
    <property type="match status" value="1"/>
</dbReference>
<dbReference type="InterPro" id="IPR029044">
    <property type="entry name" value="Nucleotide-diphossugar_trans"/>
</dbReference>
<dbReference type="PANTHER" id="PTHR43685:SF2">
    <property type="entry name" value="GLYCOSYLTRANSFERASE 2-LIKE DOMAIN-CONTAINING PROTEIN"/>
    <property type="match status" value="1"/>
</dbReference>
<sequence>MATLSIGLPIYNGAAHVRNCLDSVLNQTFQDFEIFISDNASTDGTQQICEEFTRKDSRIKYVRQTENIGAPGNFRFVFEQTSSPLFKWMAHDDWIDPDWLSKLVPLALEQRAIVFGHLQMATYDGVDMAHQANCRKMEYKGHALRRQITYAIEPANLGKANIIYGVFPRDAITERSFEIFSGFGAPGDVMMLTDCLRQFPILFAGPTRLYKRAAQPRAPGAIKEKRPSVFERTMVSQFMTLEPPSFRIAFLACYPVAVARMKFERKIRRILSRRFES</sequence>
<dbReference type="InterPro" id="IPR050834">
    <property type="entry name" value="Glycosyltransf_2"/>
</dbReference>
<organism evidence="2 3">
    <name type="scientific">Agrobacterium cavarae</name>
    <dbReference type="NCBI Taxonomy" id="2528239"/>
    <lineage>
        <taxon>Bacteria</taxon>
        <taxon>Pseudomonadati</taxon>
        <taxon>Pseudomonadota</taxon>
        <taxon>Alphaproteobacteria</taxon>
        <taxon>Hyphomicrobiales</taxon>
        <taxon>Rhizobiaceae</taxon>
        <taxon>Rhizobium/Agrobacterium group</taxon>
        <taxon>Agrobacterium</taxon>
    </lineage>
</organism>
<dbReference type="RefSeq" id="WP_062444869.1">
    <property type="nucleotide sequence ID" value="NZ_DAINEC010000016.1"/>
</dbReference>
<gene>
    <name evidence="2" type="ORF">EYC79_18270</name>
</gene>
<comment type="caution">
    <text evidence="2">The sequence shown here is derived from an EMBL/GenBank/DDBJ whole genome shotgun (WGS) entry which is preliminary data.</text>
</comment>
<proteinExistence type="predicted"/>
<protein>
    <submittedName>
        <fullName evidence="2">Glycosyltransferase family 2 protein</fullName>
    </submittedName>
</protein>
<dbReference type="PANTHER" id="PTHR43685">
    <property type="entry name" value="GLYCOSYLTRANSFERASE"/>
    <property type="match status" value="1"/>
</dbReference>
<feature type="domain" description="Glycosyltransferase 2-like" evidence="1">
    <location>
        <begin position="5"/>
        <end position="134"/>
    </location>
</feature>
<keyword evidence="3" id="KW-1185">Reference proteome</keyword>
<name>A0ABY1Y6U7_9HYPH</name>
<dbReference type="EMBL" id="SISF01000032">
    <property type="protein sequence ID" value="TBN10895.1"/>
    <property type="molecule type" value="Genomic_DNA"/>
</dbReference>
<dbReference type="CDD" id="cd00761">
    <property type="entry name" value="Glyco_tranf_GTA_type"/>
    <property type="match status" value="1"/>
</dbReference>
<evidence type="ECO:0000259" key="1">
    <source>
        <dbReference type="Pfam" id="PF00535"/>
    </source>
</evidence>
<accession>A0ABY1Y6U7</accession>
<dbReference type="Proteomes" id="UP000294239">
    <property type="component" value="Unassembled WGS sequence"/>
</dbReference>
<dbReference type="InterPro" id="IPR001173">
    <property type="entry name" value="Glyco_trans_2-like"/>
</dbReference>
<evidence type="ECO:0000313" key="2">
    <source>
        <dbReference type="EMBL" id="TBN10895.1"/>
    </source>
</evidence>
<evidence type="ECO:0000313" key="3">
    <source>
        <dbReference type="Proteomes" id="UP000294239"/>
    </source>
</evidence>
<dbReference type="GeneID" id="301043127"/>